<keyword evidence="6 7" id="KW-0472">Membrane</keyword>
<proteinExistence type="predicted"/>
<keyword evidence="5 7" id="KW-1133">Transmembrane helix</keyword>
<feature type="transmembrane region" description="Helical" evidence="7">
    <location>
        <begin position="380"/>
        <end position="404"/>
    </location>
</feature>
<evidence type="ECO:0000256" key="5">
    <source>
        <dbReference type="ARBA" id="ARBA00022989"/>
    </source>
</evidence>
<comment type="caution">
    <text evidence="9">The sequence shown here is derived from an EMBL/GenBank/DDBJ whole genome shotgun (WGS) entry which is preliminary data.</text>
</comment>
<organism evidence="9 10">
    <name type="scientific">Sulfobacillus benefaciens</name>
    <dbReference type="NCBI Taxonomy" id="453960"/>
    <lineage>
        <taxon>Bacteria</taxon>
        <taxon>Bacillati</taxon>
        <taxon>Bacillota</taxon>
        <taxon>Clostridia</taxon>
        <taxon>Eubacteriales</taxon>
        <taxon>Clostridiales Family XVII. Incertae Sedis</taxon>
        <taxon>Sulfobacillus</taxon>
    </lineage>
</organism>
<dbReference type="PANTHER" id="PTHR43495:SF5">
    <property type="entry name" value="GAMMA-AMINOBUTYRIC ACID PERMEASE"/>
    <property type="match status" value="1"/>
</dbReference>
<evidence type="ECO:0000313" key="9">
    <source>
        <dbReference type="EMBL" id="PSR33528.1"/>
    </source>
</evidence>
<evidence type="ECO:0000256" key="1">
    <source>
        <dbReference type="ARBA" id="ARBA00004141"/>
    </source>
</evidence>
<feature type="transmembrane region" description="Helical" evidence="7">
    <location>
        <begin position="355"/>
        <end position="374"/>
    </location>
</feature>
<keyword evidence="2" id="KW-0813">Transport</keyword>
<protein>
    <submittedName>
        <fullName evidence="9">Amino acid permease</fullName>
    </submittedName>
</protein>
<feature type="transmembrane region" description="Helical" evidence="7">
    <location>
        <begin position="178"/>
        <end position="200"/>
    </location>
</feature>
<feature type="transmembrane region" description="Helical" evidence="7">
    <location>
        <begin position="67"/>
        <end position="87"/>
    </location>
</feature>
<keyword evidence="4" id="KW-0029">Amino-acid transport</keyword>
<sequence>MKFKTFSRKNLKLTETKVVSHQYGSGPRGKVPHGIGTASLTLMTIGGIMGSGLFLASGSAIRLAGPAIAISFLIGVTIMSIEISALAEMSAADPERGSFLAFARHTLGPGSAFIGGWIFWFSSVLNLAAEATAGAIFTRLWFPGVPVFVFSVGYSIIIVGINFLTVKGFSSVESVMSLAKVIATIAFIVVGGLVIFHVIPVHPMVGPRLWISAPSFFPRGILGVFGAMVLVLFSMSGTGVLGLAAPNVKRPEQTISKTIRNTVIGIYVLYVGAALTITGLLRWSTVPTAQSPFTGALRLLHSSWLIDILNFVIVVAVLSTLNAGLFATDRVLATLGRIHDAPHILSKESHGIPRMANAVTGVLLVIVSGLAYFLPKTAYLYLVTATGFQALMIWILIIVTQIYFRPRLEKRNVDLKFKVPWYPILSWIGVILTVGVIATAPLAPHEVIALGISLAATGIFAIAYLPVKRARQHKVS</sequence>
<feature type="transmembrane region" description="Helical" evidence="7">
    <location>
        <begin position="424"/>
        <end position="442"/>
    </location>
</feature>
<evidence type="ECO:0000256" key="4">
    <source>
        <dbReference type="ARBA" id="ARBA00022970"/>
    </source>
</evidence>
<dbReference type="Pfam" id="PF00324">
    <property type="entry name" value="AA_permease"/>
    <property type="match status" value="1"/>
</dbReference>
<dbReference type="GO" id="GO:0016020">
    <property type="term" value="C:membrane"/>
    <property type="evidence" value="ECO:0007669"/>
    <property type="project" value="UniProtKB-SubCell"/>
</dbReference>
<feature type="domain" description="Amino acid permease/ SLC12A" evidence="8">
    <location>
        <begin position="40"/>
        <end position="440"/>
    </location>
</feature>
<evidence type="ECO:0000313" key="10">
    <source>
        <dbReference type="Proteomes" id="UP000242972"/>
    </source>
</evidence>
<dbReference type="GO" id="GO:0055085">
    <property type="term" value="P:transmembrane transport"/>
    <property type="evidence" value="ECO:0007669"/>
    <property type="project" value="InterPro"/>
</dbReference>
<dbReference type="AlphaFoldDB" id="A0A2T2XGC3"/>
<feature type="transmembrane region" description="Helical" evidence="7">
    <location>
        <begin position="448"/>
        <end position="467"/>
    </location>
</feature>
<dbReference type="Gene3D" id="1.20.1740.10">
    <property type="entry name" value="Amino acid/polyamine transporter I"/>
    <property type="match status" value="1"/>
</dbReference>
<comment type="subcellular location">
    <subcellularLocation>
        <location evidence="1">Membrane</location>
        <topology evidence="1">Multi-pass membrane protein</topology>
    </subcellularLocation>
</comment>
<evidence type="ECO:0000256" key="7">
    <source>
        <dbReference type="SAM" id="Phobius"/>
    </source>
</evidence>
<dbReference type="PIRSF" id="PIRSF006060">
    <property type="entry name" value="AA_transporter"/>
    <property type="match status" value="1"/>
</dbReference>
<reference evidence="9 10" key="1">
    <citation type="journal article" date="2014" name="BMC Genomics">
        <title>Comparison of environmental and isolate Sulfobacillus genomes reveals diverse carbon, sulfur, nitrogen, and hydrogen metabolisms.</title>
        <authorList>
            <person name="Justice N.B."/>
            <person name="Norman A."/>
            <person name="Brown C.T."/>
            <person name="Singh A."/>
            <person name="Thomas B.C."/>
            <person name="Banfield J.F."/>
        </authorList>
    </citation>
    <scope>NUCLEOTIDE SEQUENCE [LARGE SCALE GENOMIC DNA]</scope>
    <source>
        <strain evidence="9">AMDSBA4</strain>
    </source>
</reference>
<name>A0A2T2XGC3_9FIRM</name>
<accession>A0A2T2XGC3</accession>
<gene>
    <name evidence="9" type="ORF">C7B46_09625</name>
</gene>
<dbReference type="EMBL" id="PXYW01000019">
    <property type="protein sequence ID" value="PSR33528.1"/>
    <property type="molecule type" value="Genomic_DNA"/>
</dbReference>
<evidence type="ECO:0000259" key="8">
    <source>
        <dbReference type="Pfam" id="PF00324"/>
    </source>
</evidence>
<feature type="transmembrane region" description="Helical" evidence="7">
    <location>
        <begin position="40"/>
        <end position="61"/>
    </location>
</feature>
<keyword evidence="3 7" id="KW-0812">Transmembrane</keyword>
<evidence type="ECO:0000256" key="2">
    <source>
        <dbReference type="ARBA" id="ARBA00022448"/>
    </source>
</evidence>
<feature type="transmembrane region" description="Helical" evidence="7">
    <location>
        <begin position="220"/>
        <end position="243"/>
    </location>
</feature>
<feature type="transmembrane region" description="Helical" evidence="7">
    <location>
        <begin position="140"/>
        <end position="166"/>
    </location>
</feature>
<dbReference type="GO" id="GO:0006865">
    <property type="term" value="P:amino acid transport"/>
    <property type="evidence" value="ECO:0007669"/>
    <property type="project" value="UniProtKB-KW"/>
</dbReference>
<dbReference type="PANTHER" id="PTHR43495">
    <property type="entry name" value="GABA PERMEASE"/>
    <property type="match status" value="1"/>
</dbReference>
<evidence type="ECO:0000256" key="3">
    <source>
        <dbReference type="ARBA" id="ARBA00022692"/>
    </source>
</evidence>
<feature type="transmembrane region" description="Helical" evidence="7">
    <location>
        <begin position="264"/>
        <end position="284"/>
    </location>
</feature>
<feature type="transmembrane region" description="Helical" evidence="7">
    <location>
        <begin position="304"/>
        <end position="327"/>
    </location>
</feature>
<dbReference type="Proteomes" id="UP000242972">
    <property type="component" value="Unassembled WGS sequence"/>
</dbReference>
<dbReference type="InterPro" id="IPR004841">
    <property type="entry name" value="AA-permease/SLC12A_dom"/>
</dbReference>
<feature type="transmembrane region" description="Helical" evidence="7">
    <location>
        <begin position="99"/>
        <end position="120"/>
    </location>
</feature>
<evidence type="ECO:0000256" key="6">
    <source>
        <dbReference type="ARBA" id="ARBA00023136"/>
    </source>
</evidence>